<dbReference type="SUPFAM" id="SSF48317">
    <property type="entry name" value="Acid phosphatase/Vanadium-dependent haloperoxidase"/>
    <property type="match status" value="1"/>
</dbReference>
<comment type="subcellular location">
    <subcellularLocation>
        <location evidence="1">Cell membrane</location>
        <topology evidence="1">Multi-pass membrane protein</topology>
    </subcellularLocation>
</comment>
<comment type="caution">
    <text evidence="9">The sequence shown here is derived from an EMBL/GenBank/DDBJ whole genome shotgun (WGS) entry which is preliminary data.</text>
</comment>
<feature type="transmembrane region" description="Helical" evidence="7">
    <location>
        <begin position="145"/>
        <end position="163"/>
    </location>
</feature>
<name>A0A2G9Z2P2_9BACT</name>
<dbReference type="GO" id="GO:0005886">
    <property type="term" value="C:plasma membrane"/>
    <property type="evidence" value="ECO:0007669"/>
    <property type="project" value="UniProtKB-SubCell"/>
</dbReference>
<sequence>MGIDFYIFQQINPVKAFFCFTNSLDIRIFNRVNQFAGNWPWLDNLAIFFAKYFEYFLIAILILFLFKNFKKYWLMVIKALGAATLARLIITNIIRWFWERPRPFTINEVNLLLQHEPTASFPSGHAAFYFAISTIVYFYNKKAGLLFFLASFLISFARVFSGIHWPSDILAGLIIGIFSGWLIQKIFRKYF</sequence>
<evidence type="ECO:0000256" key="7">
    <source>
        <dbReference type="SAM" id="Phobius"/>
    </source>
</evidence>
<keyword evidence="2" id="KW-1003">Cell membrane</keyword>
<evidence type="ECO:0000256" key="2">
    <source>
        <dbReference type="ARBA" id="ARBA00022475"/>
    </source>
</evidence>
<dbReference type="InterPro" id="IPR000326">
    <property type="entry name" value="PAP2/HPO"/>
</dbReference>
<dbReference type="PANTHER" id="PTHR14969:SF62">
    <property type="entry name" value="DECAPRENYLPHOSPHORYL-5-PHOSPHORIBOSE PHOSPHATASE RV3807C-RELATED"/>
    <property type="match status" value="1"/>
</dbReference>
<evidence type="ECO:0000256" key="5">
    <source>
        <dbReference type="ARBA" id="ARBA00022989"/>
    </source>
</evidence>
<keyword evidence="5 7" id="KW-1133">Transmembrane helix</keyword>
<dbReference type="Gene3D" id="1.20.144.10">
    <property type="entry name" value="Phosphatidic acid phosphatase type 2/haloperoxidase"/>
    <property type="match status" value="1"/>
</dbReference>
<evidence type="ECO:0000256" key="6">
    <source>
        <dbReference type="ARBA" id="ARBA00023136"/>
    </source>
</evidence>
<protein>
    <recommendedName>
        <fullName evidence="8">Phosphatidic acid phosphatase type 2/haloperoxidase domain-containing protein</fullName>
    </recommendedName>
</protein>
<feature type="transmembrane region" description="Helical" evidence="7">
    <location>
        <begin position="73"/>
        <end position="98"/>
    </location>
</feature>
<reference evidence="9 10" key="1">
    <citation type="submission" date="2017-09" db="EMBL/GenBank/DDBJ databases">
        <title>Depth-based differentiation of microbial function through sediment-hosted aquifers and enrichment of novel symbionts in the deep terrestrial subsurface.</title>
        <authorList>
            <person name="Probst A.J."/>
            <person name="Ladd B."/>
            <person name="Jarett J.K."/>
            <person name="Geller-Mcgrath D.E."/>
            <person name="Sieber C.M."/>
            <person name="Emerson J.B."/>
            <person name="Anantharaman K."/>
            <person name="Thomas B.C."/>
            <person name="Malmstrom R."/>
            <person name="Stieglmeier M."/>
            <person name="Klingl A."/>
            <person name="Woyke T."/>
            <person name="Ryan C.M."/>
            <person name="Banfield J.F."/>
        </authorList>
    </citation>
    <scope>NUCLEOTIDE SEQUENCE [LARGE SCALE GENOMIC DNA]</scope>
    <source>
        <strain evidence="9">CG23_combo_of_CG06-09_8_20_14_all_36_12</strain>
    </source>
</reference>
<dbReference type="EMBL" id="PCRS01000019">
    <property type="protein sequence ID" value="PIP24971.1"/>
    <property type="molecule type" value="Genomic_DNA"/>
</dbReference>
<accession>A0A2G9Z2P2</accession>
<dbReference type="Proteomes" id="UP000228681">
    <property type="component" value="Unassembled WGS sequence"/>
</dbReference>
<dbReference type="Pfam" id="PF01569">
    <property type="entry name" value="PAP2"/>
    <property type="match status" value="1"/>
</dbReference>
<keyword evidence="3 7" id="KW-0812">Transmembrane</keyword>
<evidence type="ECO:0000256" key="4">
    <source>
        <dbReference type="ARBA" id="ARBA00022801"/>
    </source>
</evidence>
<evidence type="ECO:0000313" key="9">
    <source>
        <dbReference type="EMBL" id="PIP24971.1"/>
    </source>
</evidence>
<dbReference type="SMART" id="SM00014">
    <property type="entry name" value="acidPPc"/>
    <property type="match status" value="1"/>
</dbReference>
<dbReference type="InterPro" id="IPR036938">
    <property type="entry name" value="PAP2/HPO_sf"/>
</dbReference>
<feature type="transmembrane region" description="Helical" evidence="7">
    <location>
        <begin position="118"/>
        <end position="138"/>
    </location>
</feature>
<feature type="domain" description="Phosphatidic acid phosphatase type 2/haloperoxidase" evidence="8">
    <location>
        <begin position="75"/>
        <end position="184"/>
    </location>
</feature>
<evidence type="ECO:0000256" key="3">
    <source>
        <dbReference type="ARBA" id="ARBA00022692"/>
    </source>
</evidence>
<keyword evidence="4" id="KW-0378">Hydrolase</keyword>
<evidence type="ECO:0000259" key="8">
    <source>
        <dbReference type="SMART" id="SM00014"/>
    </source>
</evidence>
<feature type="transmembrane region" description="Helical" evidence="7">
    <location>
        <begin position="45"/>
        <end position="66"/>
    </location>
</feature>
<evidence type="ECO:0000313" key="10">
    <source>
        <dbReference type="Proteomes" id="UP000228681"/>
    </source>
</evidence>
<feature type="transmembrane region" description="Helical" evidence="7">
    <location>
        <begin position="169"/>
        <end position="187"/>
    </location>
</feature>
<organism evidence="9 10">
    <name type="scientific">Candidatus Nealsonbacteria bacterium CG23_combo_of_CG06-09_8_20_14_all_36_12</name>
    <dbReference type="NCBI Taxonomy" id="1974718"/>
    <lineage>
        <taxon>Bacteria</taxon>
        <taxon>Candidatus Nealsoniibacteriota</taxon>
    </lineage>
</organism>
<gene>
    <name evidence="9" type="ORF">COX34_01315</name>
</gene>
<dbReference type="GO" id="GO:0016787">
    <property type="term" value="F:hydrolase activity"/>
    <property type="evidence" value="ECO:0007669"/>
    <property type="project" value="UniProtKB-KW"/>
</dbReference>
<dbReference type="PANTHER" id="PTHR14969">
    <property type="entry name" value="SPHINGOSINE-1-PHOSPHATE PHOSPHOHYDROLASE"/>
    <property type="match status" value="1"/>
</dbReference>
<dbReference type="AlphaFoldDB" id="A0A2G9Z2P2"/>
<proteinExistence type="predicted"/>
<keyword evidence="6 7" id="KW-0472">Membrane</keyword>
<evidence type="ECO:0000256" key="1">
    <source>
        <dbReference type="ARBA" id="ARBA00004651"/>
    </source>
</evidence>